<dbReference type="PRINTS" id="PR00418">
    <property type="entry name" value="TPI2FAMILY"/>
</dbReference>
<dbReference type="GO" id="GO:0005524">
    <property type="term" value="F:ATP binding"/>
    <property type="evidence" value="ECO:0007669"/>
    <property type="project" value="UniProtKB-KW"/>
</dbReference>
<dbReference type="SMART" id="SM00433">
    <property type="entry name" value="TOP2c"/>
    <property type="match status" value="1"/>
</dbReference>
<dbReference type="InterPro" id="IPR001241">
    <property type="entry name" value="Topo_IIA"/>
</dbReference>
<evidence type="ECO:0000256" key="3">
    <source>
        <dbReference type="ARBA" id="ARBA00010708"/>
    </source>
</evidence>
<evidence type="ECO:0000256" key="6">
    <source>
        <dbReference type="ARBA" id="ARBA00022840"/>
    </source>
</evidence>
<dbReference type="SUPFAM" id="SSF55874">
    <property type="entry name" value="ATPase domain of HSP90 chaperone/DNA topoisomerase II/histidine kinase"/>
    <property type="match status" value="1"/>
</dbReference>
<accession>A0AA41Q924</accession>
<evidence type="ECO:0000256" key="7">
    <source>
        <dbReference type="ARBA" id="ARBA00023029"/>
    </source>
</evidence>
<comment type="cofactor">
    <cofactor evidence="2">
        <name>Mg(2+)</name>
        <dbReference type="ChEBI" id="CHEBI:18420"/>
    </cofactor>
</comment>
<evidence type="ECO:0000256" key="2">
    <source>
        <dbReference type="ARBA" id="ARBA00001946"/>
    </source>
</evidence>
<evidence type="ECO:0000313" key="11">
    <source>
        <dbReference type="EMBL" id="MCF2533838.1"/>
    </source>
</evidence>
<name>A0AA41Q924_9ACTN</name>
<dbReference type="GO" id="GO:0006265">
    <property type="term" value="P:DNA topological change"/>
    <property type="evidence" value="ECO:0007669"/>
    <property type="project" value="InterPro"/>
</dbReference>
<evidence type="ECO:0000256" key="5">
    <source>
        <dbReference type="ARBA" id="ARBA00022741"/>
    </source>
</evidence>
<evidence type="ECO:0000256" key="1">
    <source>
        <dbReference type="ARBA" id="ARBA00000185"/>
    </source>
</evidence>
<sequence>MDATDGRLGRGIVNDDKPQYDASSINVLSGLEAVRKRPGMYIGSTDERGLHNMLFEVAARALNHVVAGRAGQVEIVLLPAGGVRVADDGPGLAASTIRGADGPDLESEMTRFLTGSTPRRREFVSDFGFGVAVANALSHRMTVEVRRDGTRWVQEYARGVALTPVTKAGAASGTGTTMAFWPDADIFTTTAYSFAALADRFRELALLNATLDITLTDARDSGEPASVRFRYPGGVRDFVAVLDGEAREQPGGDPNIVGVEQEVPSIEGSVEVALRWRASGEPRIRSFANSEPTPGGGTHEVGFRDGVVAAVAAHARRRQPRPNDDGHTGIDATRVFEGLTAVVSVKLDEPVHEGCTRGRLGNPPVHAAVARVVREHLCRWFDAHPDEAAVILERTAEPT</sequence>
<dbReference type="Pfam" id="PF02518">
    <property type="entry name" value="HATPase_c"/>
    <property type="match status" value="1"/>
</dbReference>
<dbReference type="SMART" id="SM00387">
    <property type="entry name" value="HATPase_c"/>
    <property type="match status" value="1"/>
</dbReference>
<organism evidence="11 12">
    <name type="scientific">Yinghuangia soli</name>
    <dbReference type="NCBI Taxonomy" id="2908204"/>
    <lineage>
        <taxon>Bacteria</taxon>
        <taxon>Bacillati</taxon>
        <taxon>Actinomycetota</taxon>
        <taxon>Actinomycetes</taxon>
        <taxon>Kitasatosporales</taxon>
        <taxon>Streptomycetaceae</taxon>
        <taxon>Yinghuangia</taxon>
    </lineage>
</organism>
<dbReference type="Proteomes" id="UP001165378">
    <property type="component" value="Unassembled WGS sequence"/>
</dbReference>
<gene>
    <name evidence="11" type="ORF">LZ495_42390</name>
</gene>
<evidence type="ECO:0000256" key="8">
    <source>
        <dbReference type="ARBA" id="ARBA00023125"/>
    </source>
</evidence>
<dbReference type="PRINTS" id="PR01159">
    <property type="entry name" value="DNAGYRASEB"/>
</dbReference>
<comment type="catalytic activity">
    <reaction evidence="1">
        <text>ATP-dependent breakage, passage and rejoining of double-stranded DNA.</text>
        <dbReference type="EC" id="5.6.2.2"/>
    </reaction>
</comment>
<keyword evidence="6 11" id="KW-0067">ATP-binding</keyword>
<dbReference type="InterPro" id="IPR000565">
    <property type="entry name" value="Topo_IIA_B"/>
</dbReference>
<dbReference type="GO" id="GO:0003918">
    <property type="term" value="F:DNA topoisomerase type II (double strand cut, ATP-hydrolyzing) activity"/>
    <property type="evidence" value="ECO:0007669"/>
    <property type="project" value="UniProtKB-EC"/>
</dbReference>
<dbReference type="InterPro" id="IPR020568">
    <property type="entry name" value="Ribosomal_Su5_D2-typ_SF"/>
</dbReference>
<dbReference type="RefSeq" id="WP_235058601.1">
    <property type="nucleotide sequence ID" value="NZ_JAKFHA010000062.1"/>
</dbReference>
<dbReference type="Gene3D" id="3.30.565.10">
    <property type="entry name" value="Histidine kinase-like ATPase, C-terminal domain"/>
    <property type="match status" value="1"/>
</dbReference>
<comment type="similarity">
    <text evidence="3">Belongs to the type II topoisomerase GyrB family.</text>
</comment>
<dbReference type="Pfam" id="PF00204">
    <property type="entry name" value="DNA_gyraseB"/>
    <property type="match status" value="1"/>
</dbReference>
<evidence type="ECO:0000259" key="10">
    <source>
        <dbReference type="SMART" id="SM00387"/>
    </source>
</evidence>
<dbReference type="InterPro" id="IPR003594">
    <property type="entry name" value="HATPase_dom"/>
</dbReference>
<dbReference type="InterPro" id="IPR013506">
    <property type="entry name" value="Topo_IIA_bsu_dom2"/>
</dbReference>
<evidence type="ECO:0000256" key="9">
    <source>
        <dbReference type="ARBA" id="ARBA00023235"/>
    </source>
</evidence>
<dbReference type="SUPFAM" id="SSF54211">
    <property type="entry name" value="Ribosomal protein S5 domain 2-like"/>
    <property type="match status" value="1"/>
</dbReference>
<dbReference type="GO" id="GO:0003677">
    <property type="term" value="F:DNA binding"/>
    <property type="evidence" value="ECO:0007669"/>
    <property type="project" value="UniProtKB-KW"/>
</dbReference>
<dbReference type="InterPro" id="IPR014721">
    <property type="entry name" value="Ribsml_uS5_D2-typ_fold_subgr"/>
</dbReference>
<keyword evidence="5" id="KW-0547">Nucleotide-binding</keyword>
<dbReference type="InterPro" id="IPR036890">
    <property type="entry name" value="HATPase_C_sf"/>
</dbReference>
<evidence type="ECO:0000313" key="12">
    <source>
        <dbReference type="Proteomes" id="UP001165378"/>
    </source>
</evidence>
<dbReference type="Gene3D" id="3.30.230.10">
    <property type="match status" value="1"/>
</dbReference>
<keyword evidence="7" id="KW-0799">Topoisomerase</keyword>
<keyword evidence="9" id="KW-0413">Isomerase</keyword>
<evidence type="ECO:0000256" key="4">
    <source>
        <dbReference type="ARBA" id="ARBA00012895"/>
    </source>
</evidence>
<dbReference type="EMBL" id="JAKFHA010000062">
    <property type="protein sequence ID" value="MCF2533838.1"/>
    <property type="molecule type" value="Genomic_DNA"/>
</dbReference>
<feature type="domain" description="Histidine kinase/HSP90-like ATPase" evidence="10">
    <location>
        <begin position="45"/>
        <end position="186"/>
    </location>
</feature>
<keyword evidence="12" id="KW-1185">Reference proteome</keyword>
<dbReference type="PANTHER" id="PTHR45866">
    <property type="entry name" value="DNA GYRASE/TOPOISOMERASE SUBUNIT B"/>
    <property type="match status" value="1"/>
</dbReference>
<reference evidence="11" key="1">
    <citation type="submission" date="2022-01" db="EMBL/GenBank/DDBJ databases">
        <title>Genome-Based Taxonomic Classification of the Phylum Actinobacteria.</title>
        <authorList>
            <person name="Gao Y."/>
        </authorList>
    </citation>
    <scope>NUCLEOTIDE SEQUENCE</scope>
    <source>
        <strain evidence="11">KLBMP 8922</strain>
    </source>
</reference>
<proteinExistence type="inferred from homology"/>
<dbReference type="PANTHER" id="PTHR45866:SF1">
    <property type="entry name" value="DNA GYRASE SUBUNIT B, MITOCHONDRIAL"/>
    <property type="match status" value="1"/>
</dbReference>
<keyword evidence="8" id="KW-0238">DNA-binding</keyword>
<protein>
    <recommendedName>
        <fullName evidence="4">DNA topoisomerase (ATP-hydrolyzing)</fullName>
        <ecNumber evidence="4">5.6.2.2</ecNumber>
    </recommendedName>
</protein>
<dbReference type="EC" id="5.6.2.2" evidence="4"/>
<dbReference type="AlphaFoldDB" id="A0AA41Q924"/>
<comment type="caution">
    <text evidence="11">The sequence shown here is derived from an EMBL/GenBank/DDBJ whole genome shotgun (WGS) entry which is preliminary data.</text>
</comment>